<evidence type="ECO:0000259" key="6">
    <source>
        <dbReference type="Pfam" id="PF13664"/>
    </source>
</evidence>
<proteinExistence type="predicted"/>
<dbReference type="RefSeq" id="WP_286659374.1">
    <property type="nucleotide sequence ID" value="NZ_JASZYV010000001.1"/>
</dbReference>
<evidence type="ECO:0000256" key="4">
    <source>
        <dbReference type="ARBA" id="ARBA00023136"/>
    </source>
</evidence>
<evidence type="ECO:0000256" key="3">
    <source>
        <dbReference type="ARBA" id="ARBA00022989"/>
    </source>
</evidence>
<evidence type="ECO:0000256" key="1">
    <source>
        <dbReference type="ARBA" id="ARBA00004370"/>
    </source>
</evidence>
<evidence type="ECO:0000256" key="5">
    <source>
        <dbReference type="SAM" id="Phobius"/>
    </source>
</evidence>
<dbReference type="Pfam" id="PF13664">
    <property type="entry name" value="DUF4149"/>
    <property type="match status" value="1"/>
</dbReference>
<dbReference type="InterPro" id="IPR025423">
    <property type="entry name" value="TMEM205-like"/>
</dbReference>
<gene>
    <name evidence="7" type="ORF">QTH91_07570</name>
</gene>
<dbReference type="EMBL" id="JASZYV010000001">
    <property type="protein sequence ID" value="MDM0044332.1"/>
    <property type="molecule type" value="Genomic_DNA"/>
</dbReference>
<keyword evidence="3 5" id="KW-1133">Transmembrane helix</keyword>
<accession>A0ABT7N8R5</accession>
<evidence type="ECO:0000313" key="8">
    <source>
        <dbReference type="Proteomes" id="UP001174908"/>
    </source>
</evidence>
<feature type="transmembrane region" description="Helical" evidence="5">
    <location>
        <begin position="79"/>
        <end position="98"/>
    </location>
</feature>
<dbReference type="Proteomes" id="UP001174908">
    <property type="component" value="Unassembled WGS sequence"/>
</dbReference>
<feature type="transmembrane region" description="Helical" evidence="5">
    <location>
        <begin position="12"/>
        <end position="32"/>
    </location>
</feature>
<feature type="transmembrane region" description="Helical" evidence="5">
    <location>
        <begin position="110"/>
        <end position="134"/>
    </location>
</feature>
<keyword evidence="4 5" id="KW-0472">Membrane</keyword>
<feature type="domain" description="TMEM205-like" evidence="6">
    <location>
        <begin position="11"/>
        <end position="107"/>
    </location>
</feature>
<organism evidence="7 8">
    <name type="scientific">Variovorax dokdonensis</name>
    <dbReference type="NCBI Taxonomy" id="344883"/>
    <lineage>
        <taxon>Bacteria</taxon>
        <taxon>Pseudomonadati</taxon>
        <taxon>Pseudomonadota</taxon>
        <taxon>Betaproteobacteria</taxon>
        <taxon>Burkholderiales</taxon>
        <taxon>Comamonadaceae</taxon>
        <taxon>Variovorax</taxon>
    </lineage>
</organism>
<comment type="subcellular location">
    <subcellularLocation>
        <location evidence="1">Membrane</location>
    </subcellularLocation>
</comment>
<protein>
    <submittedName>
        <fullName evidence="7">DUF4149 domain-containing protein</fullName>
    </submittedName>
</protein>
<reference evidence="7" key="1">
    <citation type="submission" date="2023-06" db="EMBL/GenBank/DDBJ databases">
        <authorList>
            <person name="Jiang Y."/>
            <person name="Liu Q."/>
        </authorList>
    </citation>
    <scope>NUCLEOTIDE SEQUENCE</scope>
    <source>
        <strain evidence="7">CGMCC 1.12089</strain>
    </source>
</reference>
<sequence length="140" mass="15175">MRAFNERLPVLAAAFWWCSLTVVGFLVVPLLFRHLPTPALAGNMAAHLFTAQTWVSMGCAVLLLGLSRSSLDAAPSVDAAVLFIILGLLLALVVEFGVAPRIVARQNLKMWHGVGTGLYLAQWACAGAVLWRLLRPPQSR</sequence>
<keyword evidence="8" id="KW-1185">Reference proteome</keyword>
<evidence type="ECO:0000313" key="7">
    <source>
        <dbReference type="EMBL" id="MDM0044332.1"/>
    </source>
</evidence>
<evidence type="ECO:0000256" key="2">
    <source>
        <dbReference type="ARBA" id="ARBA00022692"/>
    </source>
</evidence>
<comment type="caution">
    <text evidence="7">The sequence shown here is derived from an EMBL/GenBank/DDBJ whole genome shotgun (WGS) entry which is preliminary data.</text>
</comment>
<keyword evidence="2 5" id="KW-0812">Transmembrane</keyword>
<name>A0ABT7N8R5_9BURK</name>
<feature type="transmembrane region" description="Helical" evidence="5">
    <location>
        <begin position="44"/>
        <end position="67"/>
    </location>
</feature>